<evidence type="ECO:0000256" key="1">
    <source>
        <dbReference type="ARBA" id="ARBA00010424"/>
    </source>
</evidence>
<dbReference type="PANTHER" id="PTHR48413">
    <property type="match status" value="1"/>
</dbReference>
<dbReference type="Proteomes" id="UP000006727">
    <property type="component" value="Chromosome 22"/>
</dbReference>
<dbReference type="InterPro" id="IPR036112">
    <property type="entry name" value="ComA_synth_sf"/>
</dbReference>
<evidence type="ECO:0000313" key="2">
    <source>
        <dbReference type="EnsemblPlants" id="Pp3c22_820V3.2"/>
    </source>
</evidence>
<dbReference type="InterPro" id="IPR003830">
    <property type="entry name" value="ComA_synth"/>
</dbReference>
<name>A0A7I4CMV7_PHYPA</name>
<dbReference type="Pfam" id="PF02679">
    <property type="entry name" value="ComA"/>
    <property type="match status" value="1"/>
</dbReference>
<dbReference type="EMBL" id="ABEU02000022">
    <property type="status" value="NOT_ANNOTATED_CDS"/>
    <property type="molecule type" value="Genomic_DNA"/>
</dbReference>
<dbReference type="PANTHER" id="PTHR48413:SF1">
    <property type="entry name" value="PROTEIN HEAT-STRESS-ASSOCIATED 32"/>
    <property type="match status" value="1"/>
</dbReference>
<dbReference type="AlphaFoldDB" id="A0A7I4CMV7"/>
<organism evidence="2 3">
    <name type="scientific">Physcomitrium patens</name>
    <name type="common">Spreading-leaved earth moss</name>
    <name type="synonym">Physcomitrella patens</name>
    <dbReference type="NCBI Taxonomy" id="3218"/>
    <lineage>
        <taxon>Eukaryota</taxon>
        <taxon>Viridiplantae</taxon>
        <taxon>Streptophyta</taxon>
        <taxon>Embryophyta</taxon>
        <taxon>Bryophyta</taxon>
        <taxon>Bryophytina</taxon>
        <taxon>Bryopsida</taxon>
        <taxon>Funariidae</taxon>
        <taxon>Funariales</taxon>
        <taxon>Funariaceae</taxon>
        <taxon>Physcomitrium</taxon>
    </lineage>
</organism>
<reference evidence="2 3" key="1">
    <citation type="journal article" date="2008" name="Science">
        <title>The Physcomitrella genome reveals evolutionary insights into the conquest of land by plants.</title>
        <authorList>
            <person name="Rensing S."/>
            <person name="Lang D."/>
            <person name="Zimmer A."/>
            <person name="Terry A."/>
            <person name="Salamov A."/>
            <person name="Shapiro H."/>
            <person name="Nishiyama T."/>
            <person name="Perroud P.-F."/>
            <person name="Lindquist E."/>
            <person name="Kamisugi Y."/>
            <person name="Tanahashi T."/>
            <person name="Sakakibara K."/>
            <person name="Fujita T."/>
            <person name="Oishi K."/>
            <person name="Shin-I T."/>
            <person name="Kuroki Y."/>
            <person name="Toyoda A."/>
            <person name="Suzuki Y."/>
            <person name="Hashimoto A."/>
            <person name="Yamaguchi K."/>
            <person name="Sugano A."/>
            <person name="Kohara Y."/>
            <person name="Fujiyama A."/>
            <person name="Anterola A."/>
            <person name="Aoki S."/>
            <person name="Ashton N."/>
            <person name="Barbazuk W.B."/>
            <person name="Barker E."/>
            <person name="Bennetzen J."/>
            <person name="Bezanilla M."/>
            <person name="Blankenship R."/>
            <person name="Cho S.H."/>
            <person name="Dutcher S."/>
            <person name="Estelle M."/>
            <person name="Fawcett J.A."/>
            <person name="Gundlach H."/>
            <person name="Hanada K."/>
            <person name="Heyl A."/>
            <person name="Hicks K.A."/>
            <person name="Hugh J."/>
            <person name="Lohr M."/>
            <person name="Mayer K."/>
            <person name="Melkozernov A."/>
            <person name="Murata T."/>
            <person name="Nelson D."/>
            <person name="Pils B."/>
            <person name="Prigge M."/>
            <person name="Reiss B."/>
            <person name="Renner T."/>
            <person name="Rombauts S."/>
            <person name="Rushton P."/>
            <person name="Sanderfoot A."/>
            <person name="Schween G."/>
            <person name="Shiu S.-H."/>
            <person name="Stueber K."/>
            <person name="Theodoulou F.L."/>
            <person name="Tu H."/>
            <person name="Van de Peer Y."/>
            <person name="Verrier P.J."/>
            <person name="Waters E."/>
            <person name="Wood A."/>
            <person name="Yang L."/>
            <person name="Cove D."/>
            <person name="Cuming A."/>
            <person name="Hasebe M."/>
            <person name="Lucas S."/>
            <person name="Mishler D.B."/>
            <person name="Reski R."/>
            <person name="Grigoriev I."/>
            <person name="Quatrano R.S."/>
            <person name="Boore J.L."/>
        </authorList>
    </citation>
    <scope>NUCLEOTIDE SEQUENCE [LARGE SCALE GENOMIC DNA]</scope>
    <source>
        <strain evidence="2 3">cv. Gransden 2004</strain>
    </source>
</reference>
<proteinExistence type="inferred from homology"/>
<dbReference type="Gramene" id="Pp3c22_820V3.2">
    <property type="protein sequence ID" value="Pp3c22_820V3.2"/>
    <property type="gene ID" value="Pp3c22_820"/>
</dbReference>
<dbReference type="InterPro" id="IPR013785">
    <property type="entry name" value="Aldolase_TIM"/>
</dbReference>
<keyword evidence="3" id="KW-1185">Reference proteome</keyword>
<dbReference type="SUPFAM" id="SSF102110">
    <property type="entry name" value="(2r)-phospho-3-sulfolactate synthase ComA"/>
    <property type="match status" value="1"/>
</dbReference>
<sequence length="298" mass="33514">MEEKLILLSERIEDRKRMIKNGQILSASNRRSVKPRLYGITEIHGPHHSVTGPEHLQNLFESMGEYIDGLKFSGGCMSLMARDILKQLIRQAHDHDVYVSTGGWAEHILRKGPGSFKQYVQDCKELGFDSIELNASFIELNEDNLLRLIRLVKNSGMRPKPELGLSFFGGENAELASSGKVDLDWVIRRAERYLEAGADMIMVNSDGLTNSTNNCHTDLVAKIIERLGLEKIMFEANDPNVSEWFIQNYGPKGLQMNILPINTACDTSQVNLNVNYSQVGQLERLRSGLPGTRSIHFA</sequence>
<dbReference type="InParanoid" id="A0A7I4CMV7"/>
<dbReference type="Gene3D" id="3.20.20.70">
    <property type="entry name" value="Aldolase class I"/>
    <property type="match status" value="1"/>
</dbReference>
<gene>
    <name evidence="2" type="primary">LOC112275386</name>
</gene>
<accession>A0A7I4CMV7</accession>
<protein>
    <submittedName>
        <fullName evidence="2">Uncharacterized protein</fullName>
    </submittedName>
</protein>
<reference evidence="2" key="3">
    <citation type="submission" date="2020-12" db="UniProtKB">
        <authorList>
            <consortium name="EnsemblPlants"/>
        </authorList>
    </citation>
    <scope>IDENTIFICATION</scope>
</reference>
<reference evidence="2 3" key="2">
    <citation type="journal article" date="2018" name="Plant J.">
        <title>The Physcomitrella patens chromosome-scale assembly reveals moss genome structure and evolution.</title>
        <authorList>
            <person name="Lang D."/>
            <person name="Ullrich K.K."/>
            <person name="Murat F."/>
            <person name="Fuchs J."/>
            <person name="Jenkins J."/>
            <person name="Haas F.B."/>
            <person name="Piednoel M."/>
            <person name="Gundlach H."/>
            <person name="Van Bel M."/>
            <person name="Meyberg R."/>
            <person name="Vives C."/>
            <person name="Morata J."/>
            <person name="Symeonidi A."/>
            <person name="Hiss M."/>
            <person name="Muchero W."/>
            <person name="Kamisugi Y."/>
            <person name="Saleh O."/>
            <person name="Blanc G."/>
            <person name="Decker E.L."/>
            <person name="van Gessel N."/>
            <person name="Grimwood J."/>
            <person name="Hayes R.D."/>
            <person name="Graham S.W."/>
            <person name="Gunter L.E."/>
            <person name="McDaniel S.F."/>
            <person name="Hoernstein S.N.W."/>
            <person name="Larsson A."/>
            <person name="Li F.W."/>
            <person name="Perroud P.F."/>
            <person name="Phillips J."/>
            <person name="Ranjan P."/>
            <person name="Rokshar D.S."/>
            <person name="Rothfels C.J."/>
            <person name="Schneider L."/>
            <person name="Shu S."/>
            <person name="Stevenson D.W."/>
            <person name="Thummler F."/>
            <person name="Tillich M."/>
            <person name="Villarreal Aguilar J.C."/>
            <person name="Widiez T."/>
            <person name="Wong G.K."/>
            <person name="Wymore A."/>
            <person name="Zhang Y."/>
            <person name="Zimmer A.D."/>
            <person name="Quatrano R.S."/>
            <person name="Mayer K.F.X."/>
            <person name="Goodstein D."/>
            <person name="Casacuberta J.M."/>
            <person name="Vandepoele K."/>
            <person name="Reski R."/>
            <person name="Cuming A.C."/>
            <person name="Tuskan G.A."/>
            <person name="Maumus F."/>
            <person name="Salse J."/>
            <person name="Schmutz J."/>
            <person name="Rensing S.A."/>
        </authorList>
    </citation>
    <scope>NUCLEOTIDE SEQUENCE [LARGE SCALE GENOMIC DNA]</scope>
    <source>
        <strain evidence="2 3">cv. Gransden 2004</strain>
    </source>
</reference>
<comment type="similarity">
    <text evidence="1">Belongs to the phosphosulfolactate synthase family.</text>
</comment>
<evidence type="ECO:0000313" key="3">
    <source>
        <dbReference type="Proteomes" id="UP000006727"/>
    </source>
</evidence>
<dbReference type="EnsemblPlants" id="Pp3c22_820V3.2">
    <property type="protein sequence ID" value="Pp3c22_820V3.2"/>
    <property type="gene ID" value="Pp3c22_820"/>
</dbReference>